<feature type="region of interest" description="Disordered" evidence="1">
    <location>
        <begin position="131"/>
        <end position="154"/>
    </location>
</feature>
<dbReference type="EMBL" id="JAPDHF010000010">
    <property type="protein sequence ID" value="KAJ4011980.1"/>
    <property type="molecule type" value="Genomic_DNA"/>
</dbReference>
<feature type="region of interest" description="Disordered" evidence="1">
    <location>
        <begin position="559"/>
        <end position="591"/>
    </location>
</feature>
<proteinExistence type="predicted"/>
<accession>A0A9W8PP34</accession>
<feature type="compositionally biased region" description="Polar residues" evidence="1">
    <location>
        <begin position="314"/>
        <end position="328"/>
    </location>
</feature>
<feature type="transmembrane region" description="Helical" evidence="2">
    <location>
        <begin position="206"/>
        <end position="225"/>
    </location>
</feature>
<feature type="region of interest" description="Disordered" evidence="1">
    <location>
        <begin position="314"/>
        <end position="545"/>
    </location>
</feature>
<keyword evidence="2" id="KW-1133">Transmembrane helix</keyword>
<feature type="compositionally biased region" description="Basic and acidic residues" evidence="1">
    <location>
        <begin position="427"/>
        <end position="439"/>
    </location>
</feature>
<dbReference type="Proteomes" id="UP001152130">
    <property type="component" value="Unassembled WGS sequence"/>
</dbReference>
<evidence type="ECO:0000313" key="4">
    <source>
        <dbReference type="Proteomes" id="UP001152130"/>
    </source>
</evidence>
<feature type="region of interest" description="Disordered" evidence="1">
    <location>
        <begin position="237"/>
        <end position="285"/>
    </location>
</feature>
<evidence type="ECO:0000256" key="1">
    <source>
        <dbReference type="SAM" id="MobiDB-lite"/>
    </source>
</evidence>
<organism evidence="3 4">
    <name type="scientific">Fusarium irregulare</name>
    <dbReference type="NCBI Taxonomy" id="2494466"/>
    <lineage>
        <taxon>Eukaryota</taxon>
        <taxon>Fungi</taxon>
        <taxon>Dikarya</taxon>
        <taxon>Ascomycota</taxon>
        <taxon>Pezizomycotina</taxon>
        <taxon>Sordariomycetes</taxon>
        <taxon>Hypocreomycetidae</taxon>
        <taxon>Hypocreales</taxon>
        <taxon>Nectriaceae</taxon>
        <taxon>Fusarium</taxon>
        <taxon>Fusarium incarnatum-equiseti species complex</taxon>
    </lineage>
</organism>
<evidence type="ECO:0000256" key="2">
    <source>
        <dbReference type="SAM" id="Phobius"/>
    </source>
</evidence>
<keyword evidence="4" id="KW-1185">Reference proteome</keyword>
<reference evidence="3" key="1">
    <citation type="submission" date="2022-10" db="EMBL/GenBank/DDBJ databases">
        <title>Fusarium specimens isolated from Avocado Roots.</title>
        <authorList>
            <person name="Stajich J."/>
            <person name="Roper C."/>
            <person name="Heimlech-Rivalta G."/>
        </authorList>
    </citation>
    <scope>NUCLEOTIDE SEQUENCE</scope>
    <source>
        <strain evidence="3">CF00143</strain>
    </source>
</reference>
<keyword evidence="2" id="KW-0472">Membrane</keyword>
<feature type="compositionally biased region" description="Polar residues" evidence="1">
    <location>
        <begin position="483"/>
        <end position="499"/>
    </location>
</feature>
<sequence length="591" mass="64531">MHDHDPTEDLGVTCPSGSNFYICRNDPNQFIGCCAINPCGTRKGLCPDQHLKAATFDKAYEEYILPQACINDNVDVAWHACSWSTSSFMGCCAVDPCNGGCPARQLRAAKLSDDSRNAECFLGGKYKYEPKPSYTSSSSQNPTTSTSACSTTTSSTTTASTTIVSTTASSFTTSIVTTSASSTTISSSSKPTSAPPKGIGGPELKYLWILFLLVLLVPAIIYVLYKKRSKRRKAEIDEVFSSDSDADKRTPKPINNYSMGPPSQLSGLAPPPFTEKANSSTNRHDFETEDVRVAFKSEISQTRSAEFSQSQINLSINLSTPSPGSSRTFQKDSPFPPPQCEPIQELPGNDSRSVELEATPISRGNSPNVAAELDGTSTQIHLSDRPDSHQRAVSQPELGREAPVVPENTSSEAQRRAMMNLPNSTTRHVEAKAGREANDKNTPQTNLPVDKRDDRPRVPRQDLAHPPRNDAKTEEGRAGDETAIQQTHSAEPTRSQTSPPIDMRSDRPLQLKRGQSYPLRLNVQTGDGRATNNKEFPEPYSLFGRDKSLPTLEEALHEKGKGCSAEEQSILPVQEPKKPVNKNTNRARRKP</sequence>
<feature type="compositionally biased region" description="Basic and acidic residues" evidence="1">
    <location>
        <begin position="449"/>
        <end position="480"/>
    </location>
</feature>
<dbReference type="OrthoDB" id="3692311at2759"/>
<name>A0A9W8PP34_9HYPO</name>
<feature type="compositionally biased region" description="Polar residues" evidence="1">
    <location>
        <begin position="253"/>
        <end position="266"/>
    </location>
</feature>
<feature type="compositionally biased region" description="Polar residues" evidence="1">
    <location>
        <begin position="522"/>
        <end position="534"/>
    </location>
</feature>
<comment type="caution">
    <text evidence="3">The sequence shown here is derived from an EMBL/GenBank/DDBJ whole genome shotgun (WGS) entry which is preliminary data.</text>
</comment>
<gene>
    <name evidence="3" type="ORF">NW766_007280</name>
</gene>
<dbReference type="AlphaFoldDB" id="A0A9W8PP34"/>
<keyword evidence="2" id="KW-0812">Transmembrane</keyword>
<protein>
    <submittedName>
        <fullName evidence="3">Uncharacterized protein</fullName>
    </submittedName>
</protein>
<evidence type="ECO:0000313" key="3">
    <source>
        <dbReference type="EMBL" id="KAJ4011980.1"/>
    </source>
</evidence>